<evidence type="ECO:0000313" key="12">
    <source>
        <dbReference type="EMBL" id="KMY91344.1"/>
    </source>
</evidence>
<dbReference type="EMBL" id="CM002910">
    <property type="protein sequence ID" value="KMY91344.1"/>
    <property type="molecule type" value="Genomic_DNA"/>
</dbReference>
<feature type="region of interest" description="Disordered" evidence="11">
    <location>
        <begin position="249"/>
        <end position="283"/>
    </location>
</feature>
<comment type="similarity">
    <text evidence="3">Belongs to the DNAAF1 family.</text>
</comment>
<evidence type="ECO:0000256" key="8">
    <source>
        <dbReference type="ARBA" id="ARBA00024433"/>
    </source>
</evidence>
<feature type="compositionally biased region" description="Polar residues" evidence="11">
    <location>
        <begin position="1191"/>
        <end position="1203"/>
    </location>
</feature>
<evidence type="ECO:0000256" key="10">
    <source>
        <dbReference type="ARBA" id="ARBA00031862"/>
    </source>
</evidence>
<evidence type="ECO:0000256" key="9">
    <source>
        <dbReference type="ARBA" id="ARBA00030843"/>
    </source>
</evidence>
<dbReference type="Proteomes" id="UP000035880">
    <property type="component" value="Chromosome 2L"/>
</dbReference>
<evidence type="ECO:0000256" key="2">
    <source>
        <dbReference type="ARBA" id="ARBA00004138"/>
    </source>
</evidence>
<dbReference type="PANTHER" id="PTHR45973:SF9">
    <property type="entry name" value="LEUCINE-RICH REPEAT-CONTAINING PROTEIN 46"/>
    <property type="match status" value="1"/>
</dbReference>
<dbReference type="PANTHER" id="PTHR45973">
    <property type="entry name" value="PROTEIN PHOSPHATASE 1 REGULATORY SUBUNIT SDS22-RELATED"/>
    <property type="match status" value="1"/>
</dbReference>
<feature type="region of interest" description="Disordered" evidence="11">
    <location>
        <begin position="1162"/>
        <end position="1211"/>
    </location>
</feature>
<keyword evidence="6" id="KW-0969">Cilium</keyword>
<dbReference type="FunFam" id="3.80.10.10:FF:000166">
    <property type="entry name" value="Dynein assembly factor 1, axonemal"/>
    <property type="match status" value="1"/>
</dbReference>
<dbReference type="GO" id="GO:0070840">
    <property type="term" value="F:dynein complex binding"/>
    <property type="evidence" value="ECO:0007669"/>
    <property type="project" value="TreeGrafter"/>
</dbReference>
<organism evidence="12 13">
    <name type="scientific">Drosophila simulans</name>
    <name type="common">Fruit fly</name>
    <dbReference type="NCBI Taxonomy" id="7240"/>
    <lineage>
        <taxon>Eukaryota</taxon>
        <taxon>Metazoa</taxon>
        <taxon>Ecdysozoa</taxon>
        <taxon>Arthropoda</taxon>
        <taxon>Hexapoda</taxon>
        <taxon>Insecta</taxon>
        <taxon>Pterygota</taxon>
        <taxon>Neoptera</taxon>
        <taxon>Endopterygota</taxon>
        <taxon>Diptera</taxon>
        <taxon>Brachycera</taxon>
        <taxon>Muscomorpha</taxon>
        <taxon>Ephydroidea</taxon>
        <taxon>Drosophilidae</taxon>
        <taxon>Drosophila</taxon>
        <taxon>Sophophora</taxon>
    </lineage>
</organism>
<feature type="region of interest" description="Disordered" evidence="11">
    <location>
        <begin position="303"/>
        <end position="327"/>
    </location>
</feature>
<evidence type="ECO:0000313" key="13">
    <source>
        <dbReference type="Proteomes" id="UP000035880"/>
    </source>
</evidence>
<dbReference type="InterPro" id="IPR001611">
    <property type="entry name" value="Leu-rich_rpt"/>
</dbReference>
<evidence type="ECO:0000256" key="3">
    <source>
        <dbReference type="ARBA" id="ARBA00006453"/>
    </source>
</evidence>
<dbReference type="Bgee" id="FBgn0195667">
    <property type="expression patterns" value="Expressed in male reproductive system and 3 other cell types or tissues"/>
</dbReference>
<dbReference type="OrthoDB" id="1904536at2759"/>
<accession>A0A0J9R6J3</accession>
<feature type="compositionally biased region" description="Polar residues" evidence="11">
    <location>
        <begin position="306"/>
        <end position="327"/>
    </location>
</feature>
<evidence type="ECO:0000256" key="4">
    <source>
        <dbReference type="ARBA" id="ARBA00022614"/>
    </source>
</evidence>
<evidence type="ECO:0000256" key="11">
    <source>
        <dbReference type="SAM" id="MobiDB-lite"/>
    </source>
</evidence>
<dbReference type="GO" id="GO:0035082">
    <property type="term" value="P:axoneme assembly"/>
    <property type="evidence" value="ECO:0007669"/>
    <property type="project" value="TreeGrafter"/>
</dbReference>
<dbReference type="KEGG" id="dsi:Dsimw501_GD24320"/>
<proteinExistence type="inferred from homology"/>
<dbReference type="SUPFAM" id="SSF52075">
    <property type="entry name" value="Outer arm dynein light chain 1"/>
    <property type="match status" value="1"/>
</dbReference>
<keyword evidence="7" id="KW-0966">Cell projection</keyword>
<reference evidence="12 13" key="1">
    <citation type="journal article" date="2013" name="Genome Res.">
        <title>A second-generation assembly of the Drosophila simulans genome provides new insights into patterns of lineage-specific divergence.</title>
        <authorList>
            <person name="Hu T.T."/>
            <person name="Eisen M.B."/>
            <person name="Thornton K.R."/>
            <person name="Andolfatto P."/>
        </authorList>
    </citation>
    <scope>NUCLEOTIDE SEQUENCE [LARGE SCALE GENOMIC DNA]</scope>
    <source>
        <strain evidence="13">w501</strain>
    </source>
</reference>
<keyword evidence="5" id="KW-0677">Repeat</keyword>
<protein>
    <recommendedName>
        <fullName evidence="8">Dynein axonemal assembly factor 1 homolog</fullName>
    </recommendedName>
    <alternativeName>
        <fullName evidence="10">Defective transmitter-recycling protein</fullName>
    </alternativeName>
    <alternativeName>
        <fullName evidence="9">Leucine-rich repeat-containing protein 50 homolog</fullName>
    </alternativeName>
</protein>
<feature type="compositionally biased region" description="Polar residues" evidence="11">
    <location>
        <begin position="966"/>
        <end position="981"/>
    </location>
</feature>
<dbReference type="InterPro" id="IPR032675">
    <property type="entry name" value="LRR_dom_sf"/>
</dbReference>
<dbReference type="Pfam" id="PF14580">
    <property type="entry name" value="LRR_9"/>
    <property type="match status" value="1"/>
</dbReference>
<evidence type="ECO:0000256" key="6">
    <source>
        <dbReference type="ARBA" id="ARBA00023069"/>
    </source>
</evidence>
<dbReference type="Gene3D" id="3.80.10.10">
    <property type="entry name" value="Ribonuclease Inhibitor"/>
    <property type="match status" value="2"/>
</dbReference>
<evidence type="ECO:0000256" key="7">
    <source>
        <dbReference type="ARBA" id="ARBA00023273"/>
    </source>
</evidence>
<dbReference type="GO" id="GO:0005930">
    <property type="term" value="C:axoneme"/>
    <property type="evidence" value="ECO:0007669"/>
    <property type="project" value="TreeGrafter"/>
</dbReference>
<dbReference type="SMART" id="SM00365">
    <property type="entry name" value="LRR_SD22"/>
    <property type="match status" value="3"/>
</dbReference>
<feature type="compositionally biased region" description="Acidic residues" evidence="11">
    <location>
        <begin position="956"/>
        <end position="965"/>
    </location>
</feature>
<comment type="subcellular location">
    <subcellularLocation>
        <location evidence="2">Cell projection</location>
        <location evidence="2">Cilium</location>
    </subcellularLocation>
</comment>
<feature type="region of interest" description="Disordered" evidence="11">
    <location>
        <begin position="586"/>
        <end position="610"/>
    </location>
</feature>
<dbReference type="PROSITE" id="PS51450">
    <property type="entry name" value="LRR"/>
    <property type="match status" value="4"/>
</dbReference>
<evidence type="ECO:0000256" key="1">
    <source>
        <dbReference type="ARBA" id="ARBA00003843"/>
    </source>
</evidence>
<evidence type="ECO:0000256" key="5">
    <source>
        <dbReference type="ARBA" id="ARBA00022737"/>
    </source>
</evidence>
<dbReference type="InterPro" id="IPR050576">
    <property type="entry name" value="Cilia_flagella_integrity"/>
</dbReference>
<gene>
    <name evidence="12" type="primary">Dsim\GD24320</name>
    <name evidence="12" type="ORF">Dsimw501_GD24320</name>
</gene>
<comment type="function">
    <text evidence="1">Cilium-specific protein required for cilia structures.</text>
</comment>
<feature type="compositionally biased region" description="Low complexity" evidence="11">
    <location>
        <begin position="1168"/>
        <end position="1179"/>
    </location>
</feature>
<dbReference type="GO" id="GO:0007268">
    <property type="term" value="P:chemical synaptic transmission"/>
    <property type="evidence" value="ECO:0007669"/>
    <property type="project" value="EnsemblMetazoa"/>
</dbReference>
<dbReference type="GO" id="GO:0045202">
    <property type="term" value="C:synapse"/>
    <property type="evidence" value="ECO:0007669"/>
    <property type="project" value="GOC"/>
</dbReference>
<keyword evidence="4" id="KW-0433">Leucine-rich repeat</keyword>
<sequence>MSNANRKEITGLNRMTPKGLKELCKKDKLYQTPRLNDVLYLHYQGFQCIESLEEYTELKCLWLECNAISEIQGLETLSKLKCLFLQNNLITKIENLDPCRELDTLNLSSNHIRKIQNIGTNVLPVLNTLTIASNYLKDSESLLDLIQCKTLSVLDLSNNRIDDILIVKIFEQMLNLKVLVLQGNPVVSRLPQYRKTLILACKELTYLDSRPVFPRDRACAEAWKRDGYEGERKENNRWNRAERRKTRESVNCTIRMRNSHRPPDQHVPLLRSSDSEDDTCAETARKKVELENGCVEDLWEEVSGEQPISQHGTSSSSSLEDNDGTSSQDDLIAEKLSNRRTLEGRPAVLCETKVSNVKSVNNDINVFGKVSQIIIEEKTDPKIKVINEPSDVNDKSAMYCTSIGPVVKENAFDEDAEIKNVEDMVSCQNIIKSNEDMNSKFDFSSKLKQGFDKTCTVLRNDAQCKEFEEELYIKESESKLLNEMYEIFTADNDDKLNETLDLNLNETTYPHHVHDNFFSEEKKIPSFYEEDIKFNLLPNSKDKTLFEKDSIIENEKCAHDLEEIGRQMEEDLAELRQSTKNLIGISIDETARTDSETDEEDLIEQQDPHSPLLKQQFKDRRMKIMLTEETKAQEESLSDIKFAFSNESDKQDQLFAKILDDATENIPKRIFGTGCDALSSIWHQEECLIQLTLPENKETPAQDDIFKKSITNSTCFEKANEICVRMDQKMAEEEEALGKLLHDLEKETNNVYDISTKVKYEENTFSNESDAVSICTSLLDDIIVQLTFNELLCHEKPKSFKFGPIESDEEFSYSFEPKLEKLVPPALEDPARGKSLRECLDTFSDFVSSMVDPKLPLMLGRNPTSGVEKIRAAQELLKSKNLAELYADTAESLNSQVAKEFEKRKRRVAASATRCFNQRDKYEDTLELVENRLMIVKKDSGDLEELPPPPALISDTESEDDDTTENDYTPGNSVQRLGTKTQDSKDHVMSNLLKQKQGDIIEGTKNDQAEDEFYSLEAMTTFGNLDAEFFQKLDLQKVNASEDSEPAINCMRSYNELQAYMKSGSLNTQLNSEEAEMLQTMCSRVALHVGKPKSQNSKEEEENDLLKKMVLRMKEYEDREHQLQLVSHETSSELGPIKLSIGGSKLFEQNIKITNSVLAHSENEPTRNNKFINNKNTNNEESSDIIEKNSDPSVKTSIKTSNKSIDDDIQSDVSTDYESGEEVVVVEPPNLSDAVLKSFYSEEFEADSKMVHELQEATRRNLCRYNPNIMHISTNNHPFSTNNILPTKTFTSELSEGAKAKWAKIAERLHEFLDPETIANLNEEPFGECNECEDCQDADILTDITVEETKLKKDKKIVVLEEYNSTHICDGNSCPSKHDDSDQFASLKGFEKIKETPTHNMGLSSVMSTSQKRTSETLPNEIGNIITDCSSFNTSTTDLIGIEYFDDPALIQINSDGVKTEQIQCNLQILSEEGDVVIEELCVNAQVSFK</sequence>
<feature type="region of interest" description="Disordered" evidence="11">
    <location>
        <begin position="940"/>
        <end position="984"/>
    </location>
</feature>
<name>A0A0J9R6J3_DROSI</name>
<dbReference type="FunFam" id="3.80.10.10:FF:000331">
    <property type="entry name" value="Dynein assembly factor 1, axonemal homolog"/>
    <property type="match status" value="1"/>
</dbReference>